<dbReference type="Pfam" id="PF18962">
    <property type="entry name" value="Por_Secre_tail"/>
    <property type="match status" value="1"/>
</dbReference>
<evidence type="ECO:0000313" key="3">
    <source>
        <dbReference type="EMBL" id="OYQ36886.1"/>
    </source>
</evidence>
<evidence type="ECO:0000259" key="2">
    <source>
        <dbReference type="Pfam" id="PF18962"/>
    </source>
</evidence>
<dbReference type="InterPro" id="IPR026444">
    <property type="entry name" value="Secre_tail"/>
</dbReference>
<name>A0A255Z601_9FLAO</name>
<protein>
    <recommendedName>
        <fullName evidence="2">Secretion system C-terminal sorting domain-containing protein</fullName>
    </recommendedName>
</protein>
<dbReference type="NCBIfam" id="TIGR04183">
    <property type="entry name" value="Por_Secre_tail"/>
    <property type="match status" value="1"/>
</dbReference>
<sequence>MKTTDGGTTWEVIPITMGTTPNFMKFISDQVGYFTTITNGRIFRTTDGGNTWNLVHQENNTALTTISIVNNNLFIGGYSDTSTTCNTFFKKSTDGISWSKECYYFPFPEPSGIYSAYFLSETKAFWGVNGGLLRYEATANTEEYQKVNIQLYPNPVKDLVQVKIGENGEYYNFQLYDINGRFIKNGNSAVPTNLEGMAAGLYILKIPELNIVYKILKE</sequence>
<reference evidence="3 4" key="1">
    <citation type="submission" date="2017-07" db="EMBL/GenBank/DDBJ databases">
        <title>Flavobacterium cyanobacteriorum sp. nov., isolated from cyanobacterial aggregates in a eutrophic lake.</title>
        <authorList>
            <person name="Cai H."/>
        </authorList>
    </citation>
    <scope>NUCLEOTIDE SEQUENCE [LARGE SCALE GENOMIC DNA]</scope>
    <source>
        <strain evidence="3 4">TH021</strain>
    </source>
</reference>
<dbReference type="Gene3D" id="2.130.10.10">
    <property type="entry name" value="YVTN repeat-like/Quinoprotein amine dehydrogenase"/>
    <property type="match status" value="1"/>
</dbReference>
<dbReference type="InterPro" id="IPR015943">
    <property type="entry name" value="WD40/YVTN_repeat-like_dom_sf"/>
</dbReference>
<dbReference type="RefSeq" id="WP_094414788.1">
    <property type="nucleotide sequence ID" value="NZ_NOXV01000264.1"/>
</dbReference>
<dbReference type="OrthoDB" id="9757947at2"/>
<organism evidence="3 4">
    <name type="scientific">Flavobacterium cyanobacteriorum</name>
    <dbReference type="NCBI Taxonomy" id="2022802"/>
    <lineage>
        <taxon>Bacteria</taxon>
        <taxon>Pseudomonadati</taxon>
        <taxon>Bacteroidota</taxon>
        <taxon>Flavobacteriia</taxon>
        <taxon>Flavobacteriales</taxon>
        <taxon>Flavobacteriaceae</taxon>
        <taxon>Flavobacterium</taxon>
    </lineage>
</organism>
<keyword evidence="1" id="KW-0732">Signal</keyword>
<dbReference type="AlphaFoldDB" id="A0A255Z601"/>
<gene>
    <name evidence="3" type="ORF">CHU92_09040</name>
</gene>
<dbReference type="SUPFAM" id="SSF110296">
    <property type="entry name" value="Oligoxyloglucan reducing end-specific cellobiohydrolase"/>
    <property type="match status" value="1"/>
</dbReference>
<evidence type="ECO:0000256" key="1">
    <source>
        <dbReference type="ARBA" id="ARBA00022729"/>
    </source>
</evidence>
<feature type="domain" description="Secretion system C-terminal sorting" evidence="2">
    <location>
        <begin position="151"/>
        <end position="210"/>
    </location>
</feature>
<comment type="caution">
    <text evidence="3">The sequence shown here is derived from an EMBL/GenBank/DDBJ whole genome shotgun (WGS) entry which is preliminary data.</text>
</comment>
<dbReference type="Proteomes" id="UP000216605">
    <property type="component" value="Unassembled WGS sequence"/>
</dbReference>
<evidence type="ECO:0000313" key="4">
    <source>
        <dbReference type="Proteomes" id="UP000216605"/>
    </source>
</evidence>
<dbReference type="EMBL" id="NOXV01000264">
    <property type="protein sequence ID" value="OYQ36886.1"/>
    <property type="molecule type" value="Genomic_DNA"/>
</dbReference>
<proteinExistence type="predicted"/>
<accession>A0A255Z601</accession>
<keyword evidence="4" id="KW-1185">Reference proteome</keyword>